<organism evidence="1">
    <name type="scientific">Planktothrix agardhii</name>
    <name type="common">Oscillatoria agardhii</name>
    <dbReference type="NCBI Taxonomy" id="1160"/>
    <lineage>
        <taxon>Bacteria</taxon>
        <taxon>Bacillati</taxon>
        <taxon>Cyanobacteriota</taxon>
        <taxon>Cyanophyceae</taxon>
        <taxon>Oscillatoriophycideae</taxon>
        <taxon>Oscillatoriales</taxon>
        <taxon>Microcoleaceae</taxon>
        <taxon>Planktothrix</taxon>
    </lineage>
</organism>
<name>A0A1J1JFT4_PLAAG</name>
<accession>A0A1J1JFT4</accession>
<gene>
    <name evidence="1" type="ORF">PLAM_2007</name>
</gene>
<protein>
    <submittedName>
        <fullName evidence="1">Uncharacterized protein</fullName>
    </submittedName>
</protein>
<dbReference type="RefSeq" id="WP_158295789.1">
    <property type="nucleotide sequence ID" value="NZ_JBEIHM010000256.1"/>
</dbReference>
<proteinExistence type="predicted"/>
<dbReference type="GeneID" id="77290415"/>
<dbReference type="AlphaFoldDB" id="A0A1J1JFT4"/>
<dbReference type="EMBL" id="LO018304">
    <property type="protein sequence ID" value="CUM59973.1"/>
    <property type="molecule type" value="Genomic_DNA"/>
</dbReference>
<sequence>MLVITLYDNTIAQKIQRLLHDSPNYIQSIEIAITVSREFSAIAFN</sequence>
<evidence type="ECO:0000313" key="1">
    <source>
        <dbReference type="EMBL" id="CUM59973.1"/>
    </source>
</evidence>
<reference evidence="1" key="1">
    <citation type="submission" date="2015-09" db="EMBL/GenBank/DDBJ databases">
        <authorList>
            <person name="Jackson K.R."/>
            <person name="Lunt B.L."/>
            <person name="Fisher J.N.B."/>
            <person name="Gardner A.V."/>
            <person name="Bailey M.E."/>
            <person name="Deus L.M."/>
            <person name="Earl A.S."/>
            <person name="Gibby P.D."/>
            <person name="Hartmann K.A."/>
            <person name="Liu J.E."/>
            <person name="Manci A.M."/>
            <person name="Nielsen D.A."/>
            <person name="Solomon M.B."/>
            <person name="Breakwell D.P."/>
            <person name="Burnett S.H."/>
            <person name="Grose J.H."/>
        </authorList>
    </citation>
    <scope>NUCLEOTIDE SEQUENCE</scope>
    <source>
        <strain evidence="1">7805</strain>
    </source>
</reference>